<evidence type="ECO:0000256" key="11">
    <source>
        <dbReference type="HAMAP-Rule" id="MF_00165"/>
    </source>
</evidence>
<name>S0AQC9_FERAC</name>
<dbReference type="InterPro" id="IPR027417">
    <property type="entry name" value="P-loop_NTPase"/>
</dbReference>
<comment type="similarity">
    <text evidence="1 11">Belongs to the thymidylate kinase family.</text>
</comment>
<evidence type="ECO:0000256" key="2">
    <source>
        <dbReference type="ARBA" id="ARBA00012980"/>
    </source>
</evidence>
<dbReference type="EC" id="2.7.4.9" evidence="2 11"/>
<sequence>MFITIEGIDGSGKTTLVNSLRKIFDNIHFTREPTDKFQLANLKTLSTPFNSFYNFFLFTYDRLEHQDEINGFKNVICDRYLASSIAYEGPMIEELFGDKKETVLWMLEVSKMLKLPDMIIYLDAHLDVALERIRNSRKNLNFRGKQLSILEEKEGLKAIQDYYEYFLGNIEMFTKKQIKIERINANSPMEDVLYKAKNIINKTIEK</sequence>
<dbReference type="Proteomes" id="UP000014660">
    <property type="component" value="Chromosome"/>
</dbReference>
<dbReference type="GO" id="GO:0005737">
    <property type="term" value="C:cytoplasm"/>
    <property type="evidence" value="ECO:0007669"/>
    <property type="project" value="TreeGrafter"/>
</dbReference>
<evidence type="ECO:0000259" key="12">
    <source>
        <dbReference type="Pfam" id="PF02223"/>
    </source>
</evidence>
<accession>S0AQC9</accession>
<dbReference type="NCBIfam" id="TIGR00041">
    <property type="entry name" value="DTMP_kinase"/>
    <property type="match status" value="1"/>
</dbReference>
<dbReference type="SUPFAM" id="SSF52540">
    <property type="entry name" value="P-loop containing nucleoside triphosphate hydrolases"/>
    <property type="match status" value="1"/>
</dbReference>
<dbReference type="HAMAP" id="MF_00165">
    <property type="entry name" value="Thymidylate_kinase"/>
    <property type="match status" value="1"/>
</dbReference>
<keyword evidence="6 11" id="KW-0547">Nucleotide-binding</keyword>
<keyword evidence="8 11" id="KW-0067">ATP-binding</keyword>
<dbReference type="GeneID" id="16025166"/>
<dbReference type="GO" id="GO:0006227">
    <property type="term" value="P:dUDP biosynthetic process"/>
    <property type="evidence" value="ECO:0007669"/>
    <property type="project" value="TreeGrafter"/>
</dbReference>
<feature type="domain" description="Thymidylate kinase-like" evidence="12">
    <location>
        <begin position="5"/>
        <end position="171"/>
    </location>
</feature>
<dbReference type="KEGG" id="fac:FACI_IFERC01G0997"/>
<evidence type="ECO:0000256" key="7">
    <source>
        <dbReference type="ARBA" id="ARBA00022777"/>
    </source>
</evidence>
<dbReference type="RefSeq" id="WP_009887031.1">
    <property type="nucleotide sequence ID" value="NC_021592.1"/>
</dbReference>
<evidence type="ECO:0000256" key="5">
    <source>
        <dbReference type="ARBA" id="ARBA00022727"/>
    </source>
</evidence>
<protein>
    <recommendedName>
        <fullName evidence="3 11">Probable thymidylate kinase</fullName>
        <ecNumber evidence="2 11">2.7.4.9</ecNumber>
    </recommendedName>
    <alternativeName>
        <fullName evidence="9 11">dTMP kinase</fullName>
    </alternativeName>
</protein>
<dbReference type="GO" id="GO:0005524">
    <property type="term" value="F:ATP binding"/>
    <property type="evidence" value="ECO:0007669"/>
    <property type="project" value="UniProtKB-UniRule"/>
</dbReference>
<evidence type="ECO:0000256" key="9">
    <source>
        <dbReference type="ARBA" id="ARBA00029962"/>
    </source>
</evidence>
<dbReference type="AlphaFoldDB" id="S0AQC9"/>
<evidence type="ECO:0000313" key="14">
    <source>
        <dbReference type="Proteomes" id="UP000014660"/>
    </source>
</evidence>
<dbReference type="Pfam" id="PF02223">
    <property type="entry name" value="Thymidylate_kin"/>
    <property type="match status" value="1"/>
</dbReference>
<organism evidence="13 14">
    <name type="scientific">Ferroplasma acidarmanus Fer1</name>
    <dbReference type="NCBI Taxonomy" id="333146"/>
    <lineage>
        <taxon>Archaea</taxon>
        <taxon>Methanobacteriati</taxon>
        <taxon>Thermoplasmatota</taxon>
        <taxon>Thermoplasmata</taxon>
        <taxon>Thermoplasmatales</taxon>
        <taxon>Ferroplasmaceae</taxon>
        <taxon>Ferroplasma</taxon>
    </lineage>
</organism>
<dbReference type="GO" id="GO:0006235">
    <property type="term" value="P:dTTP biosynthetic process"/>
    <property type="evidence" value="ECO:0007669"/>
    <property type="project" value="UniProtKB-UniRule"/>
</dbReference>
<dbReference type="Gene3D" id="3.40.50.300">
    <property type="entry name" value="P-loop containing nucleotide triphosphate hydrolases"/>
    <property type="match status" value="1"/>
</dbReference>
<dbReference type="CDD" id="cd01672">
    <property type="entry name" value="TMPK"/>
    <property type="match status" value="1"/>
</dbReference>
<dbReference type="EMBL" id="CP004145">
    <property type="protein sequence ID" value="AGO60977.1"/>
    <property type="molecule type" value="Genomic_DNA"/>
</dbReference>
<dbReference type="InterPro" id="IPR018094">
    <property type="entry name" value="Thymidylate_kinase"/>
</dbReference>
<keyword evidence="4 11" id="KW-0808">Transferase</keyword>
<dbReference type="InterPro" id="IPR039430">
    <property type="entry name" value="Thymidylate_kin-like_dom"/>
</dbReference>
<dbReference type="PANTHER" id="PTHR10344">
    <property type="entry name" value="THYMIDYLATE KINASE"/>
    <property type="match status" value="1"/>
</dbReference>
<evidence type="ECO:0000256" key="8">
    <source>
        <dbReference type="ARBA" id="ARBA00022840"/>
    </source>
</evidence>
<evidence type="ECO:0000256" key="3">
    <source>
        <dbReference type="ARBA" id="ARBA00013355"/>
    </source>
</evidence>
<comment type="catalytic activity">
    <reaction evidence="10 11">
        <text>dTMP + ATP = dTDP + ADP</text>
        <dbReference type="Rhea" id="RHEA:13517"/>
        <dbReference type="ChEBI" id="CHEBI:30616"/>
        <dbReference type="ChEBI" id="CHEBI:58369"/>
        <dbReference type="ChEBI" id="CHEBI:63528"/>
        <dbReference type="ChEBI" id="CHEBI:456216"/>
        <dbReference type="EC" id="2.7.4.9"/>
    </reaction>
</comment>
<feature type="binding site" evidence="11">
    <location>
        <begin position="7"/>
        <end position="14"/>
    </location>
    <ligand>
        <name>ATP</name>
        <dbReference type="ChEBI" id="CHEBI:30616"/>
    </ligand>
</feature>
<keyword evidence="14" id="KW-1185">Reference proteome</keyword>
<dbReference type="GO" id="GO:0004798">
    <property type="term" value="F:dTMP kinase activity"/>
    <property type="evidence" value="ECO:0007669"/>
    <property type="project" value="UniProtKB-UniRule"/>
</dbReference>
<gene>
    <name evidence="11" type="primary">tmk</name>
    <name evidence="13" type="ORF">FACI_IFERC00001G0997</name>
</gene>
<evidence type="ECO:0000256" key="4">
    <source>
        <dbReference type="ARBA" id="ARBA00022679"/>
    </source>
</evidence>
<dbReference type="PANTHER" id="PTHR10344:SF4">
    <property type="entry name" value="UMP-CMP KINASE 2, MITOCHONDRIAL"/>
    <property type="match status" value="1"/>
</dbReference>
<reference evidence="13 14" key="1">
    <citation type="journal article" date="2007" name="Proc. Natl. Acad. Sci. U.S.A.">
        <title>Genome dynamics in a natural archaeal population.</title>
        <authorList>
            <person name="Allen E.E."/>
            <person name="Tyson G.W."/>
            <person name="Whitaker R.J."/>
            <person name="Detter J.C."/>
            <person name="Richardson P.M."/>
            <person name="Banfield J.F."/>
        </authorList>
    </citation>
    <scope>NUCLEOTIDE SEQUENCE [LARGE SCALE GENOMIC DNA]</scope>
    <source>
        <strain evidence="14">fer1</strain>
    </source>
</reference>
<keyword evidence="5 11" id="KW-0545">Nucleotide biosynthesis</keyword>
<evidence type="ECO:0000313" key="13">
    <source>
        <dbReference type="EMBL" id="AGO60977.1"/>
    </source>
</evidence>
<dbReference type="GO" id="GO:0006233">
    <property type="term" value="P:dTDP biosynthetic process"/>
    <property type="evidence" value="ECO:0007669"/>
    <property type="project" value="InterPro"/>
</dbReference>
<proteinExistence type="inferred from homology"/>
<evidence type="ECO:0000256" key="10">
    <source>
        <dbReference type="ARBA" id="ARBA00048743"/>
    </source>
</evidence>
<evidence type="ECO:0000256" key="6">
    <source>
        <dbReference type="ARBA" id="ARBA00022741"/>
    </source>
</evidence>
<evidence type="ECO:0000256" key="1">
    <source>
        <dbReference type="ARBA" id="ARBA00009776"/>
    </source>
</evidence>
<dbReference type="HOGENOM" id="CLU_049131_1_3_2"/>
<keyword evidence="7 11" id="KW-0418">Kinase</keyword>